<dbReference type="OrthoDB" id="18453at2759"/>
<proteinExistence type="predicted"/>
<dbReference type="PANTHER" id="PTHR23112:SF22">
    <property type="entry name" value="G-PROTEIN COUPLED RECEPTOR"/>
    <property type="match status" value="1"/>
</dbReference>
<feature type="transmembrane region" description="Helical" evidence="5">
    <location>
        <begin position="86"/>
        <end position="110"/>
    </location>
</feature>
<evidence type="ECO:0000313" key="8">
    <source>
        <dbReference type="Proteomes" id="UP000566819"/>
    </source>
</evidence>
<dbReference type="InterPro" id="IPR017981">
    <property type="entry name" value="GPCR_2-like_7TM"/>
</dbReference>
<comment type="caution">
    <text evidence="7">The sequence shown here is derived from an EMBL/GenBank/DDBJ whole genome shotgun (WGS) entry which is preliminary data.</text>
</comment>
<sequence>MSLSLTENQRLAITVTERINSGLSLVGIFFILTTFMFSSSFNKPINRLIFFASWGNIGSNVAGLISETGLTGSMALCQAQAFLVQMFLGVDCCWAICMAINVYLIFFRGYTIEQLRPLDVRYLVACYGLSFIPAIVFCFISTKDLGQLYGPALIWCWISPKWDWVRLVALYSVAWVAIIIASVVYIMAGRVIWSKRKYLDGFLNPLNENPFTSIVTTEIEITHEDRSILKDTESHGMSDLPSNIDPYSVTVRVETPCREPTLPPALRIRSLTRNAAKSEPNAEAWLYARVAVLFFIALLITWSLLTCSGYLNDQRTTLLNFVMSGICEKYHQLKTIATYLCGGILKSLGDSGVLTEMFEFS</sequence>
<evidence type="ECO:0000256" key="3">
    <source>
        <dbReference type="ARBA" id="ARBA00022989"/>
    </source>
</evidence>
<feature type="domain" description="G-protein coupled receptors family 2 profile 2" evidence="6">
    <location>
        <begin position="13"/>
        <end position="197"/>
    </location>
</feature>
<gene>
    <name evidence="7" type="ORF">G7Y89_g385</name>
</gene>
<dbReference type="EMBL" id="JAAMPI010000013">
    <property type="protein sequence ID" value="KAF4637704.1"/>
    <property type="molecule type" value="Genomic_DNA"/>
</dbReference>
<protein>
    <recommendedName>
        <fullName evidence="6">G-protein coupled receptors family 2 profile 2 domain-containing protein</fullName>
    </recommendedName>
</protein>
<dbReference type="Proteomes" id="UP000566819">
    <property type="component" value="Unassembled WGS sequence"/>
</dbReference>
<feature type="transmembrane region" description="Helical" evidence="5">
    <location>
        <begin position="168"/>
        <end position="188"/>
    </location>
</feature>
<evidence type="ECO:0000256" key="4">
    <source>
        <dbReference type="ARBA" id="ARBA00023136"/>
    </source>
</evidence>
<keyword evidence="2 5" id="KW-0812">Transmembrane</keyword>
<dbReference type="GO" id="GO:0007166">
    <property type="term" value="P:cell surface receptor signaling pathway"/>
    <property type="evidence" value="ECO:0007669"/>
    <property type="project" value="InterPro"/>
</dbReference>
<dbReference type="PANTHER" id="PTHR23112">
    <property type="entry name" value="G PROTEIN-COUPLED RECEPTOR 157-RELATED"/>
    <property type="match status" value="1"/>
</dbReference>
<organism evidence="7 8">
    <name type="scientific">Cudoniella acicularis</name>
    <dbReference type="NCBI Taxonomy" id="354080"/>
    <lineage>
        <taxon>Eukaryota</taxon>
        <taxon>Fungi</taxon>
        <taxon>Dikarya</taxon>
        <taxon>Ascomycota</taxon>
        <taxon>Pezizomycotina</taxon>
        <taxon>Leotiomycetes</taxon>
        <taxon>Helotiales</taxon>
        <taxon>Tricladiaceae</taxon>
        <taxon>Cudoniella</taxon>
    </lineage>
</organism>
<dbReference type="GO" id="GO:0005886">
    <property type="term" value="C:plasma membrane"/>
    <property type="evidence" value="ECO:0007669"/>
    <property type="project" value="TreeGrafter"/>
</dbReference>
<feature type="transmembrane region" description="Helical" evidence="5">
    <location>
        <begin position="48"/>
        <end position="66"/>
    </location>
</feature>
<evidence type="ECO:0000256" key="2">
    <source>
        <dbReference type="ARBA" id="ARBA00022692"/>
    </source>
</evidence>
<evidence type="ECO:0000313" key="7">
    <source>
        <dbReference type="EMBL" id="KAF4637704.1"/>
    </source>
</evidence>
<keyword evidence="8" id="KW-1185">Reference proteome</keyword>
<dbReference type="GO" id="GO:0007189">
    <property type="term" value="P:adenylate cyclase-activating G protein-coupled receptor signaling pathway"/>
    <property type="evidence" value="ECO:0007669"/>
    <property type="project" value="TreeGrafter"/>
</dbReference>
<feature type="transmembrane region" description="Helical" evidence="5">
    <location>
        <begin position="286"/>
        <end position="305"/>
    </location>
</feature>
<keyword evidence="4 5" id="KW-0472">Membrane</keyword>
<dbReference type="PROSITE" id="PS50261">
    <property type="entry name" value="G_PROTEIN_RECEP_F2_4"/>
    <property type="match status" value="1"/>
</dbReference>
<comment type="subcellular location">
    <subcellularLocation>
        <location evidence="1">Membrane</location>
        <topology evidence="1">Multi-pass membrane protein</topology>
    </subcellularLocation>
</comment>
<accession>A0A8H4RZA2</accession>
<evidence type="ECO:0000256" key="1">
    <source>
        <dbReference type="ARBA" id="ARBA00004141"/>
    </source>
</evidence>
<feature type="transmembrane region" description="Helical" evidence="5">
    <location>
        <begin position="122"/>
        <end position="142"/>
    </location>
</feature>
<reference evidence="7 8" key="1">
    <citation type="submission" date="2020-03" db="EMBL/GenBank/DDBJ databases">
        <title>Draft Genome Sequence of Cudoniella acicularis.</title>
        <authorList>
            <person name="Buettner E."/>
            <person name="Kellner H."/>
        </authorList>
    </citation>
    <scope>NUCLEOTIDE SEQUENCE [LARGE SCALE GENOMIC DNA]</scope>
    <source>
        <strain evidence="7 8">DSM 108380</strain>
    </source>
</reference>
<keyword evidence="3 5" id="KW-1133">Transmembrane helix</keyword>
<dbReference type="Gene3D" id="1.20.1070.10">
    <property type="entry name" value="Rhodopsin 7-helix transmembrane proteins"/>
    <property type="match status" value="1"/>
</dbReference>
<dbReference type="SUPFAM" id="SSF81321">
    <property type="entry name" value="Family A G protein-coupled receptor-like"/>
    <property type="match status" value="1"/>
</dbReference>
<name>A0A8H4RZA2_9HELO</name>
<evidence type="ECO:0000256" key="5">
    <source>
        <dbReference type="SAM" id="Phobius"/>
    </source>
</evidence>
<dbReference type="GO" id="GO:0004930">
    <property type="term" value="F:G protein-coupled receptor activity"/>
    <property type="evidence" value="ECO:0007669"/>
    <property type="project" value="TreeGrafter"/>
</dbReference>
<feature type="transmembrane region" description="Helical" evidence="5">
    <location>
        <begin position="20"/>
        <end position="41"/>
    </location>
</feature>
<evidence type="ECO:0000259" key="6">
    <source>
        <dbReference type="PROSITE" id="PS50261"/>
    </source>
</evidence>
<dbReference type="AlphaFoldDB" id="A0A8H4RZA2"/>